<organism evidence="2 3">
    <name type="scientific">Stentor coeruleus</name>
    <dbReference type="NCBI Taxonomy" id="5963"/>
    <lineage>
        <taxon>Eukaryota</taxon>
        <taxon>Sar</taxon>
        <taxon>Alveolata</taxon>
        <taxon>Ciliophora</taxon>
        <taxon>Postciliodesmatophora</taxon>
        <taxon>Heterotrichea</taxon>
        <taxon>Heterotrichida</taxon>
        <taxon>Stentoridae</taxon>
        <taxon>Stentor</taxon>
    </lineage>
</organism>
<proteinExistence type="predicted"/>
<feature type="transmembrane region" description="Helical" evidence="1">
    <location>
        <begin position="84"/>
        <end position="107"/>
    </location>
</feature>
<protein>
    <recommendedName>
        <fullName evidence="4">Sphingomyelin synthase-like domain-containing protein</fullName>
    </recommendedName>
</protein>
<dbReference type="AlphaFoldDB" id="A0A1R2B048"/>
<evidence type="ECO:0000313" key="2">
    <source>
        <dbReference type="EMBL" id="OMJ70132.1"/>
    </source>
</evidence>
<keyword evidence="3" id="KW-1185">Reference proteome</keyword>
<feature type="transmembrane region" description="Helical" evidence="1">
    <location>
        <begin position="119"/>
        <end position="139"/>
    </location>
</feature>
<sequence length="239" mass="27173">MEQEIHGNETFRQKFRRNNLETKTKRITFGIRVFILVGIFISGVLNSITGWAVQQTVVECIEDKGFQIFEAINKIFAGNENLKMIFISIAAGLCDLLFVIFAVRFLFWGSSSKSIVFLFIYYSLAGFMKIIFTATPANGACWEDAYPSFILPDEISPNFYYSTAPGLLLFFVFEYYSSQNKPLMWLSVVTLAFVSLISIILQKDYTVGIISSLCMSHYLNIISERISSILDPIVFPTKD</sequence>
<dbReference type="Proteomes" id="UP000187209">
    <property type="component" value="Unassembled WGS sequence"/>
</dbReference>
<keyword evidence="1" id="KW-0472">Membrane</keyword>
<name>A0A1R2B048_9CILI</name>
<comment type="caution">
    <text evidence="2">The sequence shown here is derived from an EMBL/GenBank/DDBJ whole genome shotgun (WGS) entry which is preliminary data.</text>
</comment>
<evidence type="ECO:0008006" key="4">
    <source>
        <dbReference type="Google" id="ProtNLM"/>
    </source>
</evidence>
<accession>A0A1R2B048</accession>
<evidence type="ECO:0000313" key="3">
    <source>
        <dbReference type="Proteomes" id="UP000187209"/>
    </source>
</evidence>
<reference evidence="2 3" key="1">
    <citation type="submission" date="2016-11" db="EMBL/GenBank/DDBJ databases">
        <title>The macronuclear genome of Stentor coeruleus: a giant cell with tiny introns.</title>
        <authorList>
            <person name="Slabodnick M."/>
            <person name="Ruby J.G."/>
            <person name="Reiff S.B."/>
            <person name="Swart E.C."/>
            <person name="Gosai S."/>
            <person name="Prabakaran S."/>
            <person name="Witkowska E."/>
            <person name="Larue G.E."/>
            <person name="Fisher S."/>
            <person name="Freeman R.M."/>
            <person name="Gunawardena J."/>
            <person name="Chu W."/>
            <person name="Stover N.A."/>
            <person name="Gregory B.D."/>
            <person name="Nowacki M."/>
            <person name="Derisi J."/>
            <person name="Roy S.W."/>
            <person name="Marshall W.F."/>
            <person name="Sood P."/>
        </authorList>
    </citation>
    <scope>NUCLEOTIDE SEQUENCE [LARGE SCALE GENOMIC DNA]</scope>
    <source>
        <strain evidence="2">WM001</strain>
    </source>
</reference>
<gene>
    <name evidence="2" type="ORF">SteCoe_31970</name>
</gene>
<evidence type="ECO:0000256" key="1">
    <source>
        <dbReference type="SAM" id="Phobius"/>
    </source>
</evidence>
<keyword evidence="1" id="KW-1133">Transmembrane helix</keyword>
<feature type="transmembrane region" description="Helical" evidence="1">
    <location>
        <begin position="183"/>
        <end position="201"/>
    </location>
</feature>
<feature type="transmembrane region" description="Helical" evidence="1">
    <location>
        <begin position="33"/>
        <end position="53"/>
    </location>
</feature>
<dbReference type="EMBL" id="MPUH01001121">
    <property type="protein sequence ID" value="OMJ70132.1"/>
    <property type="molecule type" value="Genomic_DNA"/>
</dbReference>
<keyword evidence="1" id="KW-0812">Transmembrane</keyword>
<feature type="transmembrane region" description="Helical" evidence="1">
    <location>
        <begin position="159"/>
        <end position="176"/>
    </location>
</feature>